<dbReference type="NCBIfam" id="NF008385">
    <property type="entry name" value="PRK11180.1"/>
    <property type="match status" value="1"/>
</dbReference>
<accession>A0A380MS70</accession>
<dbReference type="SUPFAM" id="SSF55174">
    <property type="entry name" value="Alpha-L RNA-binding motif"/>
    <property type="match status" value="1"/>
</dbReference>
<dbReference type="InterPro" id="IPR006224">
    <property type="entry name" value="PsdUridine_synth_RluA-like_CS"/>
</dbReference>
<organism evidence="8 9">
    <name type="scientific">Suttonella ornithocola</name>
    <dbReference type="NCBI Taxonomy" id="279832"/>
    <lineage>
        <taxon>Bacteria</taxon>
        <taxon>Pseudomonadati</taxon>
        <taxon>Pseudomonadota</taxon>
        <taxon>Gammaproteobacteria</taxon>
        <taxon>Cardiobacteriales</taxon>
        <taxon>Cardiobacteriaceae</taxon>
        <taxon>Suttonella</taxon>
    </lineage>
</organism>
<evidence type="ECO:0000259" key="7">
    <source>
        <dbReference type="SMART" id="SM00363"/>
    </source>
</evidence>
<dbReference type="InterPro" id="IPR050188">
    <property type="entry name" value="RluA_PseudoU_synthase"/>
</dbReference>
<comment type="similarity">
    <text evidence="1 6">Belongs to the pseudouridine synthase RluA family.</text>
</comment>
<dbReference type="InterPro" id="IPR006225">
    <property type="entry name" value="PsdUridine_synth_RluC/D"/>
</dbReference>
<dbReference type="NCBIfam" id="TIGR00005">
    <property type="entry name" value="rluA_subfam"/>
    <property type="match status" value="1"/>
</dbReference>
<dbReference type="EC" id="5.4.99.-" evidence="6"/>
<dbReference type="EMBL" id="UHIC01000001">
    <property type="protein sequence ID" value="SUO94187.1"/>
    <property type="molecule type" value="Genomic_DNA"/>
</dbReference>
<dbReference type="Proteomes" id="UP000254601">
    <property type="component" value="Unassembled WGS sequence"/>
</dbReference>
<gene>
    <name evidence="8" type="primary">rluD</name>
    <name evidence="8" type="ORF">NCTC13337_00609</name>
</gene>
<evidence type="ECO:0000256" key="1">
    <source>
        <dbReference type="ARBA" id="ARBA00010876"/>
    </source>
</evidence>
<dbReference type="GO" id="GO:0000455">
    <property type="term" value="P:enzyme-directed rRNA pseudouridine synthesis"/>
    <property type="evidence" value="ECO:0007669"/>
    <property type="project" value="TreeGrafter"/>
</dbReference>
<dbReference type="SUPFAM" id="SSF55120">
    <property type="entry name" value="Pseudouridine synthase"/>
    <property type="match status" value="1"/>
</dbReference>
<dbReference type="GO" id="GO:0003723">
    <property type="term" value="F:RNA binding"/>
    <property type="evidence" value="ECO:0007669"/>
    <property type="project" value="UniProtKB-KW"/>
</dbReference>
<evidence type="ECO:0000256" key="2">
    <source>
        <dbReference type="ARBA" id="ARBA00023235"/>
    </source>
</evidence>
<evidence type="ECO:0000256" key="5">
    <source>
        <dbReference type="PROSITE-ProRule" id="PRU00182"/>
    </source>
</evidence>
<dbReference type="CDD" id="cd02869">
    <property type="entry name" value="PseudoU_synth_RluA_like"/>
    <property type="match status" value="1"/>
</dbReference>
<reference evidence="8 9" key="1">
    <citation type="submission" date="2018-06" db="EMBL/GenBank/DDBJ databases">
        <authorList>
            <consortium name="Pathogen Informatics"/>
            <person name="Doyle S."/>
        </authorList>
    </citation>
    <scope>NUCLEOTIDE SEQUENCE [LARGE SCALE GENOMIC DNA]</scope>
    <source>
        <strain evidence="8 9">NCTC13337</strain>
    </source>
</reference>
<dbReference type="PANTHER" id="PTHR21600">
    <property type="entry name" value="MITOCHONDRIAL RNA PSEUDOURIDINE SYNTHASE"/>
    <property type="match status" value="1"/>
</dbReference>
<sequence length="324" mass="36294">MYKQAETQHSIDCVVDTSEAGLRIDQVLSNRFPEHSRGRWQAAIKNGDILLNGEKTKSKSTVFPSDTITGTLNIMIQTENQAQAIALDILYQDEDIIVLNKPAGLVVHPAAGNPDGTLLNALLHHFPENANLPRAGIVHRLDKDTSGVMVVAHSLTAHTHLIQQLQTRTMGREYLALVHRYVTAGDTIDAPIGRHPKERLKMAITANGKPAITHYRIEERFDETTLIRVKLETGRTHQIRVHLSEHHYPLVGDSLYHPGYIPSKTIPEPARTALKTFPRQALHAETLRLHHPNDHTLKTFSAPLPEDMQNLLETLRQSSHPINK</sequence>
<dbReference type="GO" id="GO:0160140">
    <property type="term" value="F:23S rRNA pseudouridine(1911/1915/1917) synthase activity"/>
    <property type="evidence" value="ECO:0007669"/>
    <property type="project" value="UniProtKB-EC"/>
</dbReference>
<dbReference type="Pfam" id="PF00849">
    <property type="entry name" value="PseudoU_synth_2"/>
    <property type="match status" value="1"/>
</dbReference>
<comment type="function">
    <text evidence="6">Responsible for synthesis of pseudouridine from uracil.</text>
</comment>
<dbReference type="Gene3D" id="3.10.290.10">
    <property type="entry name" value="RNA-binding S4 domain"/>
    <property type="match status" value="1"/>
</dbReference>
<dbReference type="AlphaFoldDB" id="A0A380MS70"/>
<comment type="catalytic activity">
    <reaction evidence="6">
        <text>a uridine in RNA = a pseudouridine in RNA</text>
        <dbReference type="Rhea" id="RHEA:48348"/>
        <dbReference type="Rhea" id="RHEA-COMP:12068"/>
        <dbReference type="Rhea" id="RHEA-COMP:12069"/>
        <dbReference type="ChEBI" id="CHEBI:65314"/>
        <dbReference type="ChEBI" id="CHEBI:65315"/>
    </reaction>
</comment>
<evidence type="ECO:0000256" key="6">
    <source>
        <dbReference type="RuleBase" id="RU362028"/>
    </source>
</evidence>
<keyword evidence="2 6" id="KW-0413">Isomerase</keyword>
<keyword evidence="9" id="KW-1185">Reference proteome</keyword>
<comment type="catalytic activity">
    <reaction evidence="3">
        <text>uridine(1911/1915/1917) in 23S rRNA = pseudouridine(1911/1915/1917) in 23S rRNA</text>
        <dbReference type="Rhea" id="RHEA:42524"/>
        <dbReference type="Rhea" id="RHEA-COMP:10097"/>
        <dbReference type="Rhea" id="RHEA-COMP:10098"/>
        <dbReference type="ChEBI" id="CHEBI:65314"/>
        <dbReference type="ChEBI" id="CHEBI:65315"/>
        <dbReference type="EC" id="5.4.99.23"/>
    </reaction>
</comment>
<name>A0A380MS70_9GAMM</name>
<dbReference type="InterPro" id="IPR002942">
    <property type="entry name" value="S4_RNA-bd"/>
</dbReference>
<dbReference type="InterPro" id="IPR020103">
    <property type="entry name" value="PsdUridine_synth_cat_dom_sf"/>
</dbReference>
<dbReference type="PROSITE" id="PS01129">
    <property type="entry name" value="PSI_RLU"/>
    <property type="match status" value="1"/>
</dbReference>
<evidence type="ECO:0000313" key="9">
    <source>
        <dbReference type="Proteomes" id="UP000254601"/>
    </source>
</evidence>
<dbReference type="InterPro" id="IPR036986">
    <property type="entry name" value="S4_RNA-bd_sf"/>
</dbReference>
<protein>
    <recommendedName>
        <fullName evidence="6">Pseudouridine synthase</fullName>
        <ecNumber evidence="6">5.4.99.-</ecNumber>
    </recommendedName>
</protein>
<dbReference type="PROSITE" id="PS50889">
    <property type="entry name" value="S4"/>
    <property type="match status" value="1"/>
</dbReference>
<proteinExistence type="inferred from homology"/>
<evidence type="ECO:0000313" key="8">
    <source>
        <dbReference type="EMBL" id="SUO94187.1"/>
    </source>
</evidence>
<feature type="active site" evidence="4">
    <location>
        <position position="142"/>
    </location>
</feature>
<dbReference type="Gene3D" id="3.30.2350.10">
    <property type="entry name" value="Pseudouridine synthase"/>
    <property type="match status" value="1"/>
</dbReference>
<feature type="domain" description="RNA-binding S4" evidence="7">
    <location>
        <begin position="22"/>
        <end position="80"/>
    </location>
</feature>
<dbReference type="SMART" id="SM00363">
    <property type="entry name" value="S4"/>
    <property type="match status" value="1"/>
</dbReference>
<dbReference type="InterPro" id="IPR006145">
    <property type="entry name" value="PsdUridine_synth_RsuA/RluA"/>
</dbReference>
<evidence type="ECO:0000256" key="4">
    <source>
        <dbReference type="PIRSR" id="PIRSR606225-1"/>
    </source>
</evidence>
<dbReference type="PANTHER" id="PTHR21600:SF44">
    <property type="entry name" value="RIBOSOMAL LARGE SUBUNIT PSEUDOURIDINE SYNTHASE D"/>
    <property type="match status" value="1"/>
</dbReference>
<dbReference type="OrthoDB" id="9807829at2"/>
<dbReference type="RefSeq" id="WP_084601707.1">
    <property type="nucleotide sequence ID" value="NZ_LWHB01000104.1"/>
</dbReference>
<keyword evidence="5" id="KW-0694">RNA-binding</keyword>
<evidence type="ECO:0000256" key="3">
    <source>
        <dbReference type="ARBA" id="ARBA00036882"/>
    </source>
</evidence>
<dbReference type="CDD" id="cd00165">
    <property type="entry name" value="S4"/>
    <property type="match status" value="1"/>
</dbReference>